<dbReference type="Proteomes" id="UP001188597">
    <property type="component" value="Unassembled WGS sequence"/>
</dbReference>
<keyword evidence="2" id="KW-1185">Reference proteome</keyword>
<proteinExistence type="predicted"/>
<reference evidence="1" key="1">
    <citation type="submission" date="2022-12" db="EMBL/GenBank/DDBJ databases">
        <title>Draft genome assemblies for two species of Escallonia (Escalloniales).</title>
        <authorList>
            <person name="Chanderbali A."/>
            <person name="Dervinis C."/>
            <person name="Anghel I."/>
            <person name="Soltis D."/>
            <person name="Soltis P."/>
            <person name="Zapata F."/>
        </authorList>
    </citation>
    <scope>NUCLEOTIDE SEQUENCE</scope>
    <source>
        <strain evidence="1">UCBG64.0493</strain>
        <tissue evidence="1">Leaf</tissue>
    </source>
</reference>
<protein>
    <submittedName>
        <fullName evidence="1">Uncharacterized protein</fullName>
    </submittedName>
</protein>
<sequence length="160" mass="17251">MRLVTFRRPMRVLPTSCKGDSRRPTAGRVALQVESGVLTTRLHLESTLERGNGEGFKTMEKNPDLFVAAFATTDALVQLGCGGPVVANAATNGSGFFSIVLNPSPFPLSNVQPSRQHTALYLQRDPASHWSPAVPLAARREHLIGLLNVTDLIPAGFSFV</sequence>
<name>A0AA88VB05_9ASTE</name>
<organism evidence="1 2">
    <name type="scientific">Escallonia herrerae</name>
    <dbReference type="NCBI Taxonomy" id="1293975"/>
    <lineage>
        <taxon>Eukaryota</taxon>
        <taxon>Viridiplantae</taxon>
        <taxon>Streptophyta</taxon>
        <taxon>Embryophyta</taxon>
        <taxon>Tracheophyta</taxon>
        <taxon>Spermatophyta</taxon>
        <taxon>Magnoliopsida</taxon>
        <taxon>eudicotyledons</taxon>
        <taxon>Gunneridae</taxon>
        <taxon>Pentapetalae</taxon>
        <taxon>asterids</taxon>
        <taxon>campanulids</taxon>
        <taxon>Escalloniales</taxon>
        <taxon>Escalloniaceae</taxon>
        <taxon>Escallonia</taxon>
    </lineage>
</organism>
<evidence type="ECO:0000313" key="1">
    <source>
        <dbReference type="EMBL" id="KAK3005352.1"/>
    </source>
</evidence>
<gene>
    <name evidence="1" type="ORF">RJ639_015869</name>
</gene>
<accession>A0AA88VB05</accession>
<comment type="caution">
    <text evidence="1">The sequence shown here is derived from an EMBL/GenBank/DDBJ whole genome shotgun (WGS) entry which is preliminary data.</text>
</comment>
<dbReference type="AlphaFoldDB" id="A0AA88VB05"/>
<dbReference type="EMBL" id="JAVXUP010002141">
    <property type="protein sequence ID" value="KAK3005352.1"/>
    <property type="molecule type" value="Genomic_DNA"/>
</dbReference>
<evidence type="ECO:0000313" key="2">
    <source>
        <dbReference type="Proteomes" id="UP001188597"/>
    </source>
</evidence>